<dbReference type="EMBL" id="HG994359">
    <property type="protein sequence ID" value="CAF2098701.1"/>
    <property type="molecule type" value="Genomic_DNA"/>
</dbReference>
<protein>
    <submittedName>
        <fullName evidence="2">(rape) hypothetical protein</fullName>
    </submittedName>
</protein>
<dbReference type="AlphaFoldDB" id="A0A816TN53"/>
<feature type="compositionally biased region" description="Basic residues" evidence="1">
    <location>
        <begin position="16"/>
        <end position="32"/>
    </location>
</feature>
<evidence type="ECO:0000313" key="2">
    <source>
        <dbReference type="EMBL" id="CAF2098701.1"/>
    </source>
</evidence>
<organism evidence="2">
    <name type="scientific">Brassica napus</name>
    <name type="common">Rape</name>
    <dbReference type="NCBI Taxonomy" id="3708"/>
    <lineage>
        <taxon>Eukaryota</taxon>
        <taxon>Viridiplantae</taxon>
        <taxon>Streptophyta</taxon>
        <taxon>Embryophyta</taxon>
        <taxon>Tracheophyta</taxon>
        <taxon>Spermatophyta</taxon>
        <taxon>Magnoliopsida</taxon>
        <taxon>eudicotyledons</taxon>
        <taxon>Gunneridae</taxon>
        <taxon>Pentapetalae</taxon>
        <taxon>rosids</taxon>
        <taxon>malvids</taxon>
        <taxon>Brassicales</taxon>
        <taxon>Brassicaceae</taxon>
        <taxon>Brassiceae</taxon>
        <taxon>Brassica</taxon>
    </lineage>
</organism>
<proteinExistence type="predicted"/>
<feature type="compositionally biased region" description="Polar residues" evidence="1">
    <location>
        <begin position="1"/>
        <end position="15"/>
    </location>
</feature>
<accession>A0A816TN53</accession>
<reference evidence="2" key="1">
    <citation type="submission" date="2021-01" db="EMBL/GenBank/DDBJ databases">
        <authorList>
            <consortium name="Genoscope - CEA"/>
            <person name="William W."/>
        </authorList>
    </citation>
    <scope>NUCLEOTIDE SEQUENCE</scope>
</reference>
<name>A0A816TN53_BRANA</name>
<feature type="region of interest" description="Disordered" evidence="1">
    <location>
        <begin position="1"/>
        <end position="44"/>
    </location>
</feature>
<sequence>MRSTRANHLEQSNFSIKRHLLRRAGGGRHSGKPGRSGVFATIDF</sequence>
<dbReference type="Proteomes" id="UP001295469">
    <property type="component" value="Chromosome A05"/>
</dbReference>
<evidence type="ECO:0000256" key="1">
    <source>
        <dbReference type="SAM" id="MobiDB-lite"/>
    </source>
</evidence>
<gene>
    <name evidence="2" type="ORF">DARMORV10_A05P23800.1</name>
</gene>